<keyword evidence="11" id="KW-0007">Acetylation</keyword>
<dbReference type="PANTHER" id="PTHR12868">
    <property type="entry name" value="NADH-UBIQUINONE OXIDOREDUCTASE B22 SUBUNIT"/>
    <property type="match status" value="1"/>
</dbReference>
<dbReference type="AlphaFoldDB" id="A0AAW2EDK2"/>
<sequence>MAHIPSEIISHQQKVCRLYKRALRCLQDWVHEPHNRRFEAALLRERFDKNKDMKDMIYAKHLLQEGQKELFSKVHYQPIEFPNSVRGVAYGREVETEDWILDFWHPLEKAAYPKYFARREQLKDEYIKWYFETYPEEKKKIDSH</sequence>
<evidence type="ECO:0000259" key="16">
    <source>
        <dbReference type="Pfam" id="PF05347"/>
    </source>
</evidence>
<comment type="similarity">
    <text evidence="3">Belongs to the complex I LYR family.</text>
</comment>
<name>A0AAW2EDK2_9HYME</name>
<evidence type="ECO:0000256" key="9">
    <source>
        <dbReference type="ARBA" id="ARBA00022792"/>
    </source>
</evidence>
<accession>A0AAW2EDK2</accession>
<evidence type="ECO:0000256" key="13">
    <source>
        <dbReference type="ARBA" id="ARBA00023136"/>
    </source>
</evidence>
<evidence type="ECO:0000256" key="2">
    <source>
        <dbReference type="ARBA" id="ARBA00004443"/>
    </source>
</evidence>
<comment type="function">
    <text evidence="1">Accessory subunit of the mitochondrial membrane respiratory chain NADH dehydrogenase (Complex I), that is believed to be not involved in catalysis. Complex I functions in the transfer of electrons from NADH to the respiratory chain. The immediate electron acceptor for the enzyme is believed to be ubiquinone.</text>
</comment>
<evidence type="ECO:0000256" key="8">
    <source>
        <dbReference type="ARBA" id="ARBA00022660"/>
    </source>
</evidence>
<evidence type="ECO:0000313" key="18">
    <source>
        <dbReference type="Proteomes" id="UP001430953"/>
    </source>
</evidence>
<evidence type="ECO:0000256" key="12">
    <source>
        <dbReference type="ARBA" id="ARBA00023128"/>
    </source>
</evidence>
<dbReference type="GO" id="GO:0006120">
    <property type="term" value="P:mitochondrial electron transport, NADH to ubiquinone"/>
    <property type="evidence" value="ECO:0007669"/>
    <property type="project" value="InterPro"/>
</dbReference>
<evidence type="ECO:0000256" key="3">
    <source>
        <dbReference type="ARBA" id="ARBA00009508"/>
    </source>
</evidence>
<gene>
    <name evidence="17" type="ORF">PUN28_019577</name>
</gene>
<evidence type="ECO:0000256" key="10">
    <source>
        <dbReference type="ARBA" id="ARBA00022982"/>
    </source>
</evidence>
<evidence type="ECO:0000256" key="1">
    <source>
        <dbReference type="ARBA" id="ARBA00002920"/>
    </source>
</evidence>
<feature type="domain" description="Complex 1 LYR protein" evidence="16">
    <location>
        <begin position="13"/>
        <end position="70"/>
    </location>
</feature>
<dbReference type="GO" id="GO:0005743">
    <property type="term" value="C:mitochondrial inner membrane"/>
    <property type="evidence" value="ECO:0007669"/>
    <property type="project" value="UniProtKB-SubCell"/>
</dbReference>
<evidence type="ECO:0000256" key="15">
    <source>
        <dbReference type="ARBA" id="ARBA00032528"/>
    </source>
</evidence>
<reference evidence="17 18" key="1">
    <citation type="submission" date="2023-03" db="EMBL/GenBank/DDBJ databases">
        <title>High recombination rates correlate with genetic variation in Cardiocondyla obscurior ants.</title>
        <authorList>
            <person name="Errbii M."/>
        </authorList>
    </citation>
    <scope>NUCLEOTIDE SEQUENCE [LARGE SCALE GENOMIC DNA]</scope>
    <source>
        <strain evidence="17">Alpha-2009</strain>
        <tissue evidence="17">Whole body</tissue>
    </source>
</reference>
<evidence type="ECO:0000256" key="4">
    <source>
        <dbReference type="ARBA" id="ARBA00011790"/>
    </source>
</evidence>
<evidence type="ECO:0000256" key="11">
    <source>
        <dbReference type="ARBA" id="ARBA00022990"/>
    </source>
</evidence>
<dbReference type="EMBL" id="JADYXP020000026">
    <property type="protein sequence ID" value="KAL0100305.1"/>
    <property type="molecule type" value="Genomic_DNA"/>
</dbReference>
<keyword evidence="18" id="KW-1185">Reference proteome</keyword>
<evidence type="ECO:0000256" key="7">
    <source>
        <dbReference type="ARBA" id="ARBA00022553"/>
    </source>
</evidence>
<dbReference type="CDD" id="cd20263">
    <property type="entry name" value="Complex1_LYR_NDUFB9_LYRM3"/>
    <property type="match status" value="1"/>
</dbReference>
<protein>
    <recommendedName>
        <fullName evidence="5">NADH dehydrogenase [ubiquinone] 1 beta subcomplex subunit 9</fullName>
    </recommendedName>
    <alternativeName>
        <fullName evidence="14">Complex I-B22</fullName>
    </alternativeName>
    <alternativeName>
        <fullName evidence="15">NADH-ubiquinone oxidoreductase B22 subunit</fullName>
    </alternativeName>
</protein>
<organism evidence="17 18">
    <name type="scientific">Cardiocondyla obscurior</name>
    <dbReference type="NCBI Taxonomy" id="286306"/>
    <lineage>
        <taxon>Eukaryota</taxon>
        <taxon>Metazoa</taxon>
        <taxon>Ecdysozoa</taxon>
        <taxon>Arthropoda</taxon>
        <taxon>Hexapoda</taxon>
        <taxon>Insecta</taxon>
        <taxon>Pterygota</taxon>
        <taxon>Neoptera</taxon>
        <taxon>Endopterygota</taxon>
        <taxon>Hymenoptera</taxon>
        <taxon>Apocrita</taxon>
        <taxon>Aculeata</taxon>
        <taxon>Formicoidea</taxon>
        <taxon>Formicidae</taxon>
        <taxon>Myrmicinae</taxon>
        <taxon>Cardiocondyla</taxon>
    </lineage>
</organism>
<dbReference type="Proteomes" id="UP001430953">
    <property type="component" value="Unassembled WGS sequence"/>
</dbReference>
<evidence type="ECO:0000256" key="6">
    <source>
        <dbReference type="ARBA" id="ARBA00022448"/>
    </source>
</evidence>
<keyword evidence="9" id="KW-0999">Mitochondrion inner membrane</keyword>
<dbReference type="InterPro" id="IPR033034">
    <property type="entry name" value="NDUFB9"/>
</dbReference>
<proteinExistence type="inferred from homology"/>
<keyword evidence="13" id="KW-0472">Membrane</keyword>
<keyword evidence="7" id="KW-0597">Phosphoprotein</keyword>
<comment type="caution">
    <text evidence="17">The sequence shown here is derived from an EMBL/GenBank/DDBJ whole genome shotgun (WGS) entry which is preliminary data.</text>
</comment>
<evidence type="ECO:0000313" key="17">
    <source>
        <dbReference type="EMBL" id="KAL0100305.1"/>
    </source>
</evidence>
<dbReference type="PANTHER" id="PTHR12868:SF0">
    <property type="entry name" value="NADH DEHYDROGENASE [UBIQUINONE] 1 BETA SUBCOMPLEX SUBUNIT 9"/>
    <property type="match status" value="1"/>
</dbReference>
<keyword evidence="10" id="KW-0249">Electron transport</keyword>
<comment type="subcellular location">
    <subcellularLocation>
        <location evidence="2">Mitochondrion inner membrane</location>
        <topology evidence="2">Peripheral membrane protein</topology>
        <orientation evidence="2">Matrix side</orientation>
    </subcellularLocation>
</comment>
<dbReference type="InterPro" id="IPR045292">
    <property type="entry name" value="Complex1_LYR_NDUFB9_LYRM3"/>
</dbReference>
<dbReference type="Pfam" id="PF05347">
    <property type="entry name" value="Complex1_LYR"/>
    <property type="match status" value="1"/>
</dbReference>
<keyword evidence="6" id="KW-0813">Transport</keyword>
<comment type="subunit">
    <text evidence="4">Mammalian complex I is composed of 45 different subunits.</text>
</comment>
<evidence type="ECO:0000256" key="14">
    <source>
        <dbReference type="ARBA" id="ARBA00030192"/>
    </source>
</evidence>
<dbReference type="InterPro" id="IPR008011">
    <property type="entry name" value="Complex1_LYR_dom"/>
</dbReference>
<keyword evidence="8" id="KW-0679">Respiratory chain</keyword>
<keyword evidence="12" id="KW-0496">Mitochondrion</keyword>
<evidence type="ECO:0000256" key="5">
    <source>
        <dbReference type="ARBA" id="ARBA00018684"/>
    </source>
</evidence>